<keyword evidence="3" id="KW-0274">FAD</keyword>
<feature type="domain" description="RsdA/BaiN/AoA(So)-like insert" evidence="5">
    <location>
        <begin position="189"/>
        <end position="347"/>
    </location>
</feature>
<dbReference type="SUPFAM" id="SSF160996">
    <property type="entry name" value="HI0933 insert domain-like"/>
    <property type="match status" value="1"/>
</dbReference>
<reference evidence="6 7" key="1">
    <citation type="journal article" date="2019" name="Int. J. Syst. Evol. Microbiol.">
        <title>The Draft Whole-Genome Sequence of the Antibiotic Producer Empedobacter haloabium ATCC 31962 Provides Indications for Its Taxonomic Reclassification.</title>
        <authorList>
            <person name="Miess H."/>
            <person name="Arlt P."/>
            <person name="Apel A.K."/>
            <person name="Weber T."/>
            <person name="Nieselt K."/>
            <person name="Hanssen F."/>
            <person name="Czemmel S."/>
            <person name="Nahnsen S."/>
            <person name="Gross H."/>
        </authorList>
    </citation>
    <scope>NUCLEOTIDE SEQUENCE [LARGE SCALE GENOMIC DNA]</scope>
    <source>
        <strain evidence="6 7">ATCC 31962</strain>
    </source>
</reference>
<dbReference type="InterPro" id="IPR023166">
    <property type="entry name" value="BaiN-like_dom_sf"/>
</dbReference>
<dbReference type="PANTHER" id="PTHR42887">
    <property type="entry name" value="OS12G0638800 PROTEIN"/>
    <property type="match status" value="1"/>
</dbReference>
<dbReference type="GO" id="GO:0016491">
    <property type="term" value="F:oxidoreductase activity"/>
    <property type="evidence" value="ECO:0007669"/>
    <property type="project" value="UniProtKB-KW"/>
</dbReference>
<keyword evidence="2" id="KW-0285">Flavoprotein</keyword>
<dbReference type="PRINTS" id="PR00411">
    <property type="entry name" value="PNDRDTASEI"/>
</dbReference>
<dbReference type="Proteomes" id="UP000321323">
    <property type="component" value="Chromosome"/>
</dbReference>
<dbReference type="SUPFAM" id="SSF51905">
    <property type="entry name" value="FAD/NAD(P)-binding domain"/>
    <property type="match status" value="1"/>
</dbReference>
<evidence type="ECO:0000259" key="5">
    <source>
        <dbReference type="Pfam" id="PF22780"/>
    </source>
</evidence>
<dbReference type="Gene3D" id="1.10.8.260">
    <property type="entry name" value="HI0933 insert domain-like"/>
    <property type="match status" value="1"/>
</dbReference>
<evidence type="ECO:0000256" key="3">
    <source>
        <dbReference type="ARBA" id="ARBA00022827"/>
    </source>
</evidence>
<dbReference type="InterPro" id="IPR055178">
    <property type="entry name" value="RsdA/BaiN/AoA(So)-like_dom"/>
</dbReference>
<comment type="cofactor">
    <cofactor evidence="1">
        <name>FAD</name>
        <dbReference type="ChEBI" id="CHEBI:57692"/>
    </cofactor>
</comment>
<proteinExistence type="predicted"/>
<evidence type="ECO:0000313" key="7">
    <source>
        <dbReference type="Proteomes" id="UP000321323"/>
    </source>
</evidence>
<protein>
    <submittedName>
        <fullName evidence="6">NAD(P)/FAD-dependent oxidoreductase</fullName>
        <ecNumber evidence="6">1.14.13.-</ecNumber>
    </submittedName>
</protein>
<feature type="domain" description="RsdA/BaiN/AoA(So)-like Rossmann fold-like" evidence="4">
    <location>
        <begin position="6"/>
        <end position="399"/>
    </location>
</feature>
<dbReference type="Gene3D" id="3.50.50.60">
    <property type="entry name" value="FAD/NAD(P)-binding domain"/>
    <property type="match status" value="1"/>
</dbReference>
<dbReference type="Pfam" id="PF03486">
    <property type="entry name" value="HI0933_like"/>
    <property type="match status" value="1"/>
</dbReference>
<keyword evidence="7" id="KW-1185">Reference proteome</keyword>
<dbReference type="InterPro" id="IPR057661">
    <property type="entry name" value="RsdA/BaiN/AoA(So)_Rossmann"/>
</dbReference>
<dbReference type="InterPro" id="IPR004792">
    <property type="entry name" value="BaiN-like"/>
</dbReference>
<dbReference type="PRINTS" id="PR00368">
    <property type="entry name" value="FADPNR"/>
</dbReference>
<keyword evidence="6" id="KW-0560">Oxidoreductase</keyword>
<gene>
    <name evidence="6" type="ORF">E7V67_022670</name>
</gene>
<name>A0ABZ1UIB6_9BURK</name>
<sequence length="402" mass="43270">MAKQFDVAVIGAGAAGMMCAAAAGQRGRKVVLIDHASKLAEKIRISGGGRCNFTNINAGPANFLSENPHFAKSALSRYTPQDFLALVKKYRIGYHEKHKGQLFCDDSAEQIIEMLKAECAAGDVHWRMPAKVETLAKTETGFLLHTDSGDIEAANVVIATGGLSIPKIGATDFGYRIAKQFGLSIVEPRPALVPLTFDEAQWQPFVPLAGISLEVDVTTGTLKGRKATGARFREDLLFTHRGLSGPAILQISSFWQPGEPITINLLPEMDVAQALIEGKGTQKKQLGNVIAQWLPARLAEGLLTAHGFPLDARLADLPDARLRQLGQALNAWTITPNGSEGYRKAEVTRGGVDTKELSQQTMMANKVPGLYFVGETVDVTGWLGGYNFQWAWASGMAAGLAI</sequence>
<evidence type="ECO:0000256" key="1">
    <source>
        <dbReference type="ARBA" id="ARBA00001974"/>
    </source>
</evidence>
<dbReference type="Gene3D" id="2.40.30.10">
    <property type="entry name" value="Translation factors"/>
    <property type="match status" value="1"/>
</dbReference>
<evidence type="ECO:0000313" key="6">
    <source>
        <dbReference type="EMBL" id="WUR12476.1"/>
    </source>
</evidence>
<organism evidence="6 7">
    <name type="scientific">[Empedobacter] haloabium</name>
    <dbReference type="NCBI Taxonomy" id="592317"/>
    <lineage>
        <taxon>Bacteria</taxon>
        <taxon>Pseudomonadati</taxon>
        <taxon>Pseudomonadota</taxon>
        <taxon>Betaproteobacteria</taxon>
        <taxon>Burkholderiales</taxon>
        <taxon>Oxalobacteraceae</taxon>
        <taxon>Telluria group</taxon>
        <taxon>Telluria group incertae sedis</taxon>
    </lineage>
</organism>
<dbReference type="EMBL" id="CP136508">
    <property type="protein sequence ID" value="WUR12476.1"/>
    <property type="molecule type" value="Genomic_DNA"/>
</dbReference>
<evidence type="ECO:0000259" key="4">
    <source>
        <dbReference type="Pfam" id="PF03486"/>
    </source>
</evidence>
<evidence type="ECO:0000256" key="2">
    <source>
        <dbReference type="ARBA" id="ARBA00022630"/>
    </source>
</evidence>
<dbReference type="NCBIfam" id="TIGR00275">
    <property type="entry name" value="aminoacetone oxidase family FAD-binding enzyme"/>
    <property type="match status" value="1"/>
</dbReference>
<dbReference type="InterPro" id="IPR036188">
    <property type="entry name" value="FAD/NAD-bd_sf"/>
</dbReference>
<dbReference type="PANTHER" id="PTHR42887:SF2">
    <property type="entry name" value="OS12G0638800 PROTEIN"/>
    <property type="match status" value="1"/>
</dbReference>
<dbReference type="Pfam" id="PF22780">
    <property type="entry name" value="HI0933_like_1st"/>
    <property type="match status" value="1"/>
</dbReference>
<dbReference type="EC" id="1.14.13.-" evidence="6"/>
<accession>A0ABZ1UIB6</accession>